<dbReference type="Pfam" id="PF00583">
    <property type="entry name" value="Acetyltransf_1"/>
    <property type="match status" value="1"/>
</dbReference>
<dbReference type="InterPro" id="IPR016181">
    <property type="entry name" value="Acyl_CoA_acyltransferase"/>
</dbReference>
<comment type="catalytic activity">
    <reaction evidence="1">
        <text>D-glucosamine 6-phosphate + acetyl-CoA = N-acetyl-D-glucosamine 6-phosphate + CoA + H(+)</text>
        <dbReference type="Rhea" id="RHEA:10292"/>
        <dbReference type="ChEBI" id="CHEBI:15378"/>
        <dbReference type="ChEBI" id="CHEBI:57287"/>
        <dbReference type="ChEBI" id="CHEBI:57288"/>
        <dbReference type="ChEBI" id="CHEBI:57513"/>
        <dbReference type="ChEBI" id="CHEBI:58725"/>
        <dbReference type="EC" id="2.3.1.4"/>
    </reaction>
</comment>
<evidence type="ECO:0000256" key="1">
    <source>
        <dbReference type="RuleBase" id="RU365086"/>
    </source>
</evidence>
<dbReference type="AlphaFoldDB" id="A0AAN8A770"/>
<proteinExistence type="inferred from homology"/>
<organism evidence="3 4">
    <name type="scientific">Arxiozyma heterogenica</name>
    <dbReference type="NCBI Taxonomy" id="278026"/>
    <lineage>
        <taxon>Eukaryota</taxon>
        <taxon>Fungi</taxon>
        <taxon>Dikarya</taxon>
        <taxon>Ascomycota</taxon>
        <taxon>Saccharomycotina</taxon>
        <taxon>Saccharomycetes</taxon>
        <taxon>Saccharomycetales</taxon>
        <taxon>Saccharomycetaceae</taxon>
        <taxon>Arxiozyma</taxon>
    </lineage>
</organism>
<reference evidence="4" key="1">
    <citation type="submission" date="2023-07" db="EMBL/GenBank/DDBJ databases">
        <title>A draft genome of Kazachstania heterogenica Y-27499.</title>
        <authorList>
            <person name="Donic C."/>
            <person name="Kralova J.S."/>
            <person name="Fidel L."/>
            <person name="Ben-Dor S."/>
            <person name="Jung S."/>
        </authorList>
    </citation>
    <scope>NUCLEOTIDE SEQUENCE [LARGE SCALE GENOMIC DNA]</scope>
    <source>
        <strain evidence="4">Y27499</strain>
    </source>
</reference>
<sequence>MSSNSNDFQIRRITTKDFQQVKEALNFLTEVEPLSQEKFDKVLEYWSTYKLPECGSPVYNCFVIVPVNDNGDETGEVAAVGTIFIEQKLIHGGALTGHIEDIAVNAKFQGKKLGKKLINYLSQYGLNNGCYKVILDCEEKNIGFYEKCNFDQHGVEMQIRK</sequence>
<evidence type="ECO:0000313" key="3">
    <source>
        <dbReference type="EMBL" id="KAK5773730.1"/>
    </source>
</evidence>
<comment type="pathway">
    <text evidence="1">Nucleotide-sugar biosynthesis; UDP-N-acetyl-alpha-D-glucosamine biosynthesis; N-acetyl-alpha-D-glucosamine 1-phosphate from alpha-D-glucosamine 6-phosphate (route I): step 1/2.</text>
</comment>
<dbReference type="InterPro" id="IPR039143">
    <property type="entry name" value="GNPNAT1-like"/>
</dbReference>
<dbReference type="Proteomes" id="UP001306508">
    <property type="component" value="Unassembled WGS sequence"/>
</dbReference>
<protein>
    <recommendedName>
        <fullName evidence="1">Glucosamine 6-phosphate N-acetyltransferase</fullName>
        <ecNumber evidence="1">2.3.1.4</ecNumber>
    </recommendedName>
</protein>
<keyword evidence="1" id="KW-0808">Transferase</keyword>
<dbReference type="EMBL" id="JAWIZZ010000071">
    <property type="protein sequence ID" value="KAK5773730.1"/>
    <property type="molecule type" value="Genomic_DNA"/>
</dbReference>
<name>A0AAN8A770_9SACH</name>
<dbReference type="EC" id="2.3.1.4" evidence="1"/>
<keyword evidence="4" id="KW-1185">Reference proteome</keyword>
<keyword evidence="1" id="KW-0012">Acyltransferase</keyword>
<dbReference type="PANTHER" id="PTHR13355:SF11">
    <property type="entry name" value="GLUCOSAMINE 6-PHOSPHATE N-ACETYLTRANSFERASE"/>
    <property type="match status" value="1"/>
</dbReference>
<dbReference type="GO" id="GO:0006048">
    <property type="term" value="P:UDP-N-acetylglucosamine biosynthetic process"/>
    <property type="evidence" value="ECO:0007669"/>
    <property type="project" value="UniProtKB-UniRule"/>
</dbReference>
<gene>
    <name evidence="3" type="ORF">RI543_005042</name>
</gene>
<evidence type="ECO:0000259" key="2">
    <source>
        <dbReference type="PROSITE" id="PS51186"/>
    </source>
</evidence>
<dbReference type="SUPFAM" id="SSF55729">
    <property type="entry name" value="Acyl-CoA N-acyltransferases (Nat)"/>
    <property type="match status" value="1"/>
</dbReference>
<evidence type="ECO:0000313" key="4">
    <source>
        <dbReference type="Proteomes" id="UP001306508"/>
    </source>
</evidence>
<accession>A0AAN8A770</accession>
<feature type="domain" description="N-acetyltransferase" evidence="2">
    <location>
        <begin position="8"/>
        <end position="161"/>
    </location>
</feature>
<comment type="caution">
    <text evidence="3">The sequence shown here is derived from an EMBL/GenBank/DDBJ whole genome shotgun (WGS) entry which is preliminary data.</text>
</comment>
<comment type="similarity">
    <text evidence="1">Belongs to the acetyltransferase family. GNA1 subfamily.</text>
</comment>
<dbReference type="PANTHER" id="PTHR13355">
    <property type="entry name" value="GLUCOSAMINE 6-PHOSPHATE N-ACETYLTRANSFERASE"/>
    <property type="match status" value="1"/>
</dbReference>
<dbReference type="Gene3D" id="3.40.630.30">
    <property type="match status" value="1"/>
</dbReference>
<dbReference type="PROSITE" id="PS51186">
    <property type="entry name" value="GNAT"/>
    <property type="match status" value="1"/>
</dbReference>
<dbReference type="GO" id="GO:0004343">
    <property type="term" value="F:glucosamine 6-phosphate N-acetyltransferase activity"/>
    <property type="evidence" value="ECO:0007669"/>
    <property type="project" value="UniProtKB-UniRule"/>
</dbReference>
<dbReference type="InterPro" id="IPR000182">
    <property type="entry name" value="GNAT_dom"/>
</dbReference>
<dbReference type="CDD" id="cd04301">
    <property type="entry name" value="NAT_SF"/>
    <property type="match status" value="1"/>
</dbReference>